<evidence type="ECO:0000313" key="2">
    <source>
        <dbReference type="EMBL" id="KQA22492.1"/>
    </source>
</evidence>
<keyword evidence="1" id="KW-1133">Transmembrane helix</keyword>
<dbReference type="Proteomes" id="UP000053724">
    <property type="component" value="Unassembled WGS sequence"/>
</dbReference>
<keyword evidence="1" id="KW-0812">Transmembrane</keyword>
<gene>
    <name evidence="2" type="ORF">AAY55_17080</name>
</gene>
<protein>
    <recommendedName>
        <fullName evidence="4">DUF4760 domain-containing protein</fullName>
    </recommendedName>
</protein>
<feature type="transmembrane region" description="Helical" evidence="1">
    <location>
        <begin position="6"/>
        <end position="31"/>
    </location>
</feature>
<accession>A0A0Q0JN74</accession>
<name>A0A0Q0JN74_VIBMT</name>
<evidence type="ECO:0000256" key="1">
    <source>
        <dbReference type="SAM" id="Phobius"/>
    </source>
</evidence>
<dbReference type="PATRIC" id="fig|1481663.8.peg.3562"/>
<evidence type="ECO:0000313" key="3">
    <source>
        <dbReference type="Proteomes" id="UP000053724"/>
    </source>
</evidence>
<sequence>MFSREAFVSLSDLASIATVLGLLVTLVSIAFSAKKYIQIRESAQKSERFNTYHKLIKHVGSGVDQDGVMGITSQMAYIYELRNFPEYSALTQTVLLQLKVMWKQGEKEHVYNVLKECIDDTLAALNKT</sequence>
<dbReference type="AlphaFoldDB" id="A0A0Q0JN74"/>
<comment type="caution">
    <text evidence="2">The sequence shown here is derived from an EMBL/GenBank/DDBJ whole genome shotgun (WGS) entry which is preliminary data.</text>
</comment>
<proteinExistence type="predicted"/>
<dbReference type="EMBL" id="LCUF01000039">
    <property type="protein sequence ID" value="KQA22492.1"/>
    <property type="molecule type" value="Genomic_DNA"/>
</dbReference>
<organism evidence="2 3">
    <name type="scientific">Vibrio metoecus</name>
    <dbReference type="NCBI Taxonomy" id="1481663"/>
    <lineage>
        <taxon>Bacteria</taxon>
        <taxon>Pseudomonadati</taxon>
        <taxon>Pseudomonadota</taxon>
        <taxon>Gammaproteobacteria</taxon>
        <taxon>Vibrionales</taxon>
        <taxon>Vibrionaceae</taxon>
        <taxon>Vibrio</taxon>
    </lineage>
</organism>
<evidence type="ECO:0008006" key="4">
    <source>
        <dbReference type="Google" id="ProtNLM"/>
    </source>
</evidence>
<keyword evidence="1" id="KW-0472">Membrane</keyword>
<reference evidence="2 3" key="1">
    <citation type="journal article" date="2015" name="Genome Biol. Evol.">
        <title>The Dynamics of Genetic Interactions between Vibrio metoecus and Vibrio cholerae, Two Close Relatives Co-Occurring in the Environment.</title>
        <authorList>
            <person name="Orata F.D."/>
            <person name="Kirchberger P.C."/>
            <person name="Meheust R."/>
            <person name="Barlow E.J."/>
            <person name="Tarr C.L."/>
            <person name="Boucher Y."/>
        </authorList>
    </citation>
    <scope>NUCLEOTIDE SEQUENCE [LARGE SCALE GENOMIC DNA]</scope>
    <source>
        <strain evidence="2 3">08-2459</strain>
    </source>
</reference>